<dbReference type="PANTHER" id="PTHR43857:SF1">
    <property type="entry name" value="YJGH FAMILY PROTEIN"/>
    <property type="match status" value="1"/>
</dbReference>
<protein>
    <submittedName>
        <fullName evidence="1">Enamine deaminase RidA (YjgF/YER057c/UK114 family)</fullName>
    </submittedName>
</protein>
<dbReference type="PANTHER" id="PTHR43857">
    <property type="entry name" value="BLR7761 PROTEIN"/>
    <property type="match status" value="1"/>
</dbReference>
<dbReference type="Pfam" id="PF01042">
    <property type="entry name" value="Ribonuc_L-PSP"/>
    <property type="match status" value="1"/>
</dbReference>
<dbReference type="InterPro" id="IPR006175">
    <property type="entry name" value="YjgF/YER057c/UK114"/>
</dbReference>
<evidence type="ECO:0000313" key="1">
    <source>
        <dbReference type="EMBL" id="MET4575168.1"/>
    </source>
</evidence>
<dbReference type="EMBL" id="JBEPSH010000001">
    <property type="protein sequence ID" value="MET4575168.1"/>
    <property type="molecule type" value="Genomic_DNA"/>
</dbReference>
<dbReference type="SUPFAM" id="SSF55298">
    <property type="entry name" value="YjgF-like"/>
    <property type="match status" value="1"/>
</dbReference>
<dbReference type="Gene3D" id="3.30.1330.40">
    <property type="entry name" value="RutC-like"/>
    <property type="match status" value="1"/>
</dbReference>
<comment type="caution">
    <text evidence="1">The sequence shown here is derived from an EMBL/GenBank/DDBJ whole genome shotgun (WGS) entry which is preliminary data.</text>
</comment>
<accession>A0ABV2Q2B2</accession>
<evidence type="ECO:0000313" key="2">
    <source>
        <dbReference type="Proteomes" id="UP001549320"/>
    </source>
</evidence>
<sequence length="143" mass="15550">MSRTTDTQPKPEVRFIQSGSRWEELAGYSRAVVDGEWIMVSGTIGQDFATGQFPPTADAQCELALDTIAAALAEAQSNLGDVVRVRVYVPDRADVIAVSQVLRRRFDPNRPANTTVCCALAVEGAKVELEVTARRRRDAPSTA</sequence>
<dbReference type="CDD" id="cd06154">
    <property type="entry name" value="YjgF_YER057c_UK114_like_6"/>
    <property type="match status" value="1"/>
</dbReference>
<organism evidence="1 2">
    <name type="scientific">Ottowia thiooxydans</name>
    <dbReference type="NCBI Taxonomy" id="219182"/>
    <lineage>
        <taxon>Bacteria</taxon>
        <taxon>Pseudomonadati</taxon>
        <taxon>Pseudomonadota</taxon>
        <taxon>Betaproteobacteria</taxon>
        <taxon>Burkholderiales</taxon>
        <taxon>Comamonadaceae</taxon>
        <taxon>Ottowia</taxon>
    </lineage>
</organism>
<name>A0ABV2Q2B2_9BURK</name>
<keyword evidence="2" id="KW-1185">Reference proteome</keyword>
<proteinExistence type="predicted"/>
<reference evidence="1 2" key="1">
    <citation type="submission" date="2024-06" db="EMBL/GenBank/DDBJ databases">
        <title>Sorghum-associated microbial communities from plants grown in Nebraska, USA.</title>
        <authorList>
            <person name="Schachtman D."/>
        </authorList>
    </citation>
    <scope>NUCLEOTIDE SEQUENCE [LARGE SCALE GENOMIC DNA]</scope>
    <source>
        <strain evidence="1 2">2709</strain>
    </source>
</reference>
<dbReference type="Proteomes" id="UP001549320">
    <property type="component" value="Unassembled WGS sequence"/>
</dbReference>
<dbReference type="InterPro" id="IPR035959">
    <property type="entry name" value="RutC-like_sf"/>
</dbReference>
<dbReference type="RefSeq" id="WP_354440454.1">
    <property type="nucleotide sequence ID" value="NZ_JBEPSH010000001.1"/>
</dbReference>
<gene>
    <name evidence="1" type="ORF">ABIE13_000265</name>
</gene>